<dbReference type="InterPro" id="IPR051084">
    <property type="entry name" value="H+-coupled_symporters"/>
</dbReference>
<protein>
    <submittedName>
        <fullName evidence="8">Uncharacterized protein</fullName>
    </submittedName>
</protein>
<keyword evidence="9" id="KW-1185">Reference proteome</keyword>
<comment type="caution">
    <text evidence="8">The sequence shown here is derived from an EMBL/GenBank/DDBJ whole genome shotgun (WGS) entry which is preliminary data.</text>
</comment>
<evidence type="ECO:0000256" key="7">
    <source>
        <dbReference type="ARBA" id="ARBA00023136"/>
    </source>
</evidence>
<evidence type="ECO:0000256" key="6">
    <source>
        <dbReference type="ARBA" id="ARBA00022989"/>
    </source>
</evidence>
<evidence type="ECO:0000313" key="8">
    <source>
        <dbReference type="EMBL" id="EFS92577.1"/>
    </source>
</evidence>
<name>A0ABN0C5P2_9ACTN</name>
<evidence type="ECO:0000256" key="3">
    <source>
        <dbReference type="ARBA" id="ARBA00022475"/>
    </source>
</evidence>
<keyword evidence="6" id="KW-1133">Transmembrane helix</keyword>
<sequence>MRPFGSCSSAAGPTTMAVTIMAAGSLVTSVLPTRNVIGAWAPILLLLCHIVQGFATGGEHGTSATYMPEASAKGHRGFFSSFQHFTGVYLNLGCRGVRLACSPPICAPLVWAWPTVLRTRCSAARLHSSMCGRSRVTRSPPYRLRDGAIGNYLPHHPLRDGEAHDVAPGRTDSLVSAIIDVGDYHECSPLSAHFNTPKALVPWRQSRLRQYRKLRREHRYLLSLSEETQYPTCFRGA</sequence>
<gene>
    <name evidence="8" type="ORF">HMPREF9607_01107</name>
</gene>
<dbReference type="PANTHER" id="PTHR43528:SF1">
    <property type="entry name" value="ALPHA-KETOGLUTARATE PERMEASE"/>
    <property type="match status" value="1"/>
</dbReference>
<dbReference type="EMBL" id="ADZU01000019">
    <property type="protein sequence ID" value="EFS92577.1"/>
    <property type="molecule type" value="Genomic_DNA"/>
</dbReference>
<dbReference type="PROSITE" id="PS00217">
    <property type="entry name" value="SUGAR_TRANSPORT_2"/>
    <property type="match status" value="1"/>
</dbReference>
<accession>A0ABN0C5P2</accession>
<organism evidence="8 9">
    <name type="scientific">Cutibacterium modestum HL044PA1</name>
    <dbReference type="NCBI Taxonomy" id="765109"/>
    <lineage>
        <taxon>Bacteria</taxon>
        <taxon>Bacillati</taxon>
        <taxon>Actinomycetota</taxon>
        <taxon>Actinomycetes</taxon>
        <taxon>Propionibacteriales</taxon>
        <taxon>Propionibacteriaceae</taxon>
        <taxon>Cutibacterium</taxon>
        <taxon>Cutibacterium modestum</taxon>
    </lineage>
</organism>
<keyword evidence="7" id="KW-0472">Membrane</keyword>
<evidence type="ECO:0000256" key="1">
    <source>
        <dbReference type="ARBA" id="ARBA00004651"/>
    </source>
</evidence>
<dbReference type="Proteomes" id="UP000003179">
    <property type="component" value="Unassembled WGS sequence"/>
</dbReference>
<dbReference type="Gene3D" id="1.20.1250.20">
    <property type="entry name" value="MFS general substrate transporter like domains"/>
    <property type="match status" value="1"/>
</dbReference>
<dbReference type="InterPro" id="IPR005829">
    <property type="entry name" value="Sugar_transporter_CS"/>
</dbReference>
<dbReference type="InterPro" id="IPR005828">
    <property type="entry name" value="MFS_sugar_transport-like"/>
</dbReference>
<dbReference type="PANTHER" id="PTHR43528">
    <property type="entry name" value="ALPHA-KETOGLUTARATE PERMEASE"/>
    <property type="match status" value="1"/>
</dbReference>
<evidence type="ECO:0000256" key="4">
    <source>
        <dbReference type="ARBA" id="ARBA00022692"/>
    </source>
</evidence>
<keyword evidence="3" id="KW-1003">Cell membrane</keyword>
<dbReference type="InterPro" id="IPR036259">
    <property type="entry name" value="MFS_trans_sf"/>
</dbReference>
<dbReference type="SUPFAM" id="SSF103473">
    <property type="entry name" value="MFS general substrate transporter"/>
    <property type="match status" value="1"/>
</dbReference>
<evidence type="ECO:0000313" key="9">
    <source>
        <dbReference type="Proteomes" id="UP000003179"/>
    </source>
</evidence>
<comment type="subcellular location">
    <subcellularLocation>
        <location evidence="1">Cell membrane</location>
        <topology evidence="1">Multi-pass membrane protein</topology>
    </subcellularLocation>
</comment>
<reference evidence="8" key="1">
    <citation type="submission" date="2010-08" db="EMBL/GenBank/DDBJ databases">
        <authorList>
            <person name="Weinstock G."/>
            <person name="Sodergren E."/>
            <person name="Clifton S."/>
            <person name="Fulton L."/>
            <person name="Fulton B."/>
            <person name="Courtney L."/>
            <person name="Fronick C."/>
            <person name="Harrison M."/>
            <person name="Strong C."/>
            <person name="Farmer C."/>
            <person name="Delahaunty K."/>
            <person name="Markovic C."/>
            <person name="Hall O."/>
            <person name="Minx P."/>
            <person name="Tomlinson C."/>
            <person name="Mitreva M."/>
            <person name="Hou S."/>
            <person name="Chen J."/>
            <person name="Wollam A."/>
            <person name="Pepin K.H."/>
            <person name="Johnson M."/>
            <person name="Bhonagiri V."/>
            <person name="Zhang X."/>
            <person name="Suruliraj S."/>
            <person name="Warren W."/>
            <person name="Chinwalla A."/>
            <person name="Mardis E.R."/>
            <person name="Wilson R.K."/>
        </authorList>
    </citation>
    <scope>NUCLEOTIDE SEQUENCE [LARGE SCALE GENOMIC DNA]</scope>
    <source>
        <strain evidence="8">HL044PA1</strain>
    </source>
</reference>
<keyword evidence="4" id="KW-0812">Transmembrane</keyword>
<evidence type="ECO:0000256" key="5">
    <source>
        <dbReference type="ARBA" id="ARBA00022847"/>
    </source>
</evidence>
<proteinExistence type="predicted"/>
<dbReference type="Pfam" id="PF00083">
    <property type="entry name" value="Sugar_tr"/>
    <property type="match status" value="1"/>
</dbReference>
<keyword evidence="2" id="KW-0813">Transport</keyword>
<evidence type="ECO:0000256" key="2">
    <source>
        <dbReference type="ARBA" id="ARBA00022448"/>
    </source>
</evidence>
<keyword evidence="5" id="KW-0769">Symport</keyword>